<dbReference type="InterPro" id="IPR000719">
    <property type="entry name" value="Prot_kinase_dom"/>
</dbReference>
<feature type="domain" description="Protein kinase" evidence="1">
    <location>
        <begin position="1"/>
        <end position="369"/>
    </location>
</feature>
<evidence type="ECO:0000313" key="3">
    <source>
        <dbReference type="Proteomes" id="UP000193067"/>
    </source>
</evidence>
<gene>
    <name evidence="2" type="ORF">PYCCODRAFT_1359659</name>
</gene>
<dbReference type="OrthoDB" id="5987198at2759"/>
<dbReference type="GO" id="GO:0004672">
    <property type="term" value="F:protein kinase activity"/>
    <property type="evidence" value="ECO:0007669"/>
    <property type="project" value="InterPro"/>
</dbReference>
<accession>A0A1Y2J110</accession>
<evidence type="ECO:0000259" key="1">
    <source>
        <dbReference type="PROSITE" id="PS50011"/>
    </source>
</evidence>
<dbReference type="SMART" id="SM00220">
    <property type="entry name" value="S_TKc"/>
    <property type="match status" value="1"/>
</dbReference>
<sequence>MSTPAPDATDVPVQFDPHEYLSSDEIWWQDHQVWLEQCGYMLRPRYRPGWIPSWRGTSRTQYMCEDGQDTNRGHVLDATRIEDGAIVVLKKIMSSRHPYEVEISQFFSTDLLSKDPKNHCVPIYEVLNVPDNDDLKLLVMPLLHAFYTPRFLSVGEAVECCRQIIEGLQFMHAHHVAHRDCGKLNIMMDPTRLFPKLFHFASPWLSRDISGNAKHYTRTAYPTKYYHIDFGLSRKFDPAKGPPRAWPIRGADKTVPEFEKSGDPCDPFPTDIYYLGNTLRTVFLQEYRGLEFMKPLVDDMVQDEPSKRPTIDDVAVRFDLLLESLSLWRLRTRLRPQDEHWILRPFRICSHVFRTLYYILTFRPALPRP</sequence>
<dbReference type="GO" id="GO:0005524">
    <property type="term" value="F:ATP binding"/>
    <property type="evidence" value="ECO:0007669"/>
    <property type="project" value="InterPro"/>
</dbReference>
<dbReference type="Proteomes" id="UP000193067">
    <property type="component" value="Unassembled WGS sequence"/>
</dbReference>
<dbReference type="Pfam" id="PF00069">
    <property type="entry name" value="Pkinase"/>
    <property type="match status" value="1"/>
</dbReference>
<organism evidence="2 3">
    <name type="scientific">Trametes coccinea (strain BRFM310)</name>
    <name type="common">Pycnoporus coccineus</name>
    <dbReference type="NCBI Taxonomy" id="1353009"/>
    <lineage>
        <taxon>Eukaryota</taxon>
        <taxon>Fungi</taxon>
        <taxon>Dikarya</taxon>
        <taxon>Basidiomycota</taxon>
        <taxon>Agaricomycotina</taxon>
        <taxon>Agaricomycetes</taxon>
        <taxon>Polyporales</taxon>
        <taxon>Polyporaceae</taxon>
        <taxon>Trametes</taxon>
    </lineage>
</organism>
<dbReference type="SUPFAM" id="SSF56112">
    <property type="entry name" value="Protein kinase-like (PK-like)"/>
    <property type="match status" value="1"/>
</dbReference>
<dbReference type="EMBL" id="KZ084089">
    <property type="protein sequence ID" value="OSD07007.1"/>
    <property type="molecule type" value="Genomic_DNA"/>
</dbReference>
<reference evidence="2 3" key="1">
    <citation type="journal article" date="2015" name="Biotechnol. Biofuels">
        <title>Enhanced degradation of softwood versus hardwood by the white-rot fungus Pycnoporus coccineus.</title>
        <authorList>
            <person name="Couturier M."/>
            <person name="Navarro D."/>
            <person name="Chevret D."/>
            <person name="Henrissat B."/>
            <person name="Piumi F."/>
            <person name="Ruiz-Duenas F.J."/>
            <person name="Martinez A.T."/>
            <person name="Grigoriev I.V."/>
            <person name="Riley R."/>
            <person name="Lipzen A."/>
            <person name="Berrin J.G."/>
            <person name="Master E.R."/>
            <person name="Rosso M.N."/>
        </authorList>
    </citation>
    <scope>NUCLEOTIDE SEQUENCE [LARGE SCALE GENOMIC DNA]</scope>
    <source>
        <strain evidence="2 3">BRFM310</strain>
    </source>
</reference>
<name>A0A1Y2J110_TRAC3</name>
<keyword evidence="3" id="KW-1185">Reference proteome</keyword>
<dbReference type="STRING" id="1353009.A0A1Y2J110"/>
<dbReference type="Gene3D" id="1.10.510.10">
    <property type="entry name" value="Transferase(Phosphotransferase) domain 1"/>
    <property type="match status" value="1"/>
</dbReference>
<proteinExistence type="predicted"/>
<evidence type="ECO:0000313" key="2">
    <source>
        <dbReference type="EMBL" id="OSD07007.1"/>
    </source>
</evidence>
<protein>
    <recommendedName>
        <fullName evidence="1">Protein kinase domain-containing protein</fullName>
    </recommendedName>
</protein>
<dbReference type="InterPro" id="IPR011009">
    <property type="entry name" value="Kinase-like_dom_sf"/>
</dbReference>
<dbReference type="AlphaFoldDB" id="A0A1Y2J110"/>
<dbReference type="PROSITE" id="PS50011">
    <property type="entry name" value="PROTEIN_KINASE_DOM"/>
    <property type="match status" value="1"/>
</dbReference>